<gene>
    <name evidence="2" type="ORF">METZ01_LOCUS516215</name>
</gene>
<name>A0A383F2Z6_9ZZZZ</name>
<organism evidence="2">
    <name type="scientific">marine metagenome</name>
    <dbReference type="NCBI Taxonomy" id="408172"/>
    <lineage>
        <taxon>unclassified sequences</taxon>
        <taxon>metagenomes</taxon>
        <taxon>ecological metagenomes</taxon>
    </lineage>
</organism>
<sequence length="29" mass="3123">MVISCDDPNYPEDIWNEDDAGGPSPVVTS</sequence>
<evidence type="ECO:0000313" key="2">
    <source>
        <dbReference type="EMBL" id="SVE63361.1"/>
    </source>
</evidence>
<evidence type="ECO:0000256" key="1">
    <source>
        <dbReference type="SAM" id="MobiDB-lite"/>
    </source>
</evidence>
<feature type="region of interest" description="Disordered" evidence="1">
    <location>
        <begin position="1"/>
        <end position="29"/>
    </location>
</feature>
<accession>A0A383F2Z6</accession>
<feature type="non-terminal residue" evidence="2">
    <location>
        <position position="29"/>
    </location>
</feature>
<protein>
    <submittedName>
        <fullName evidence="2">Uncharacterized protein</fullName>
    </submittedName>
</protein>
<proteinExistence type="predicted"/>
<dbReference type="EMBL" id="UINC01231002">
    <property type="protein sequence ID" value="SVE63361.1"/>
    <property type="molecule type" value="Genomic_DNA"/>
</dbReference>
<reference evidence="2" key="1">
    <citation type="submission" date="2018-05" db="EMBL/GenBank/DDBJ databases">
        <authorList>
            <person name="Lanie J.A."/>
            <person name="Ng W.-L."/>
            <person name="Kazmierczak K.M."/>
            <person name="Andrzejewski T.M."/>
            <person name="Davidsen T.M."/>
            <person name="Wayne K.J."/>
            <person name="Tettelin H."/>
            <person name="Glass J.I."/>
            <person name="Rusch D."/>
            <person name="Podicherti R."/>
            <person name="Tsui H.-C.T."/>
            <person name="Winkler M.E."/>
        </authorList>
    </citation>
    <scope>NUCLEOTIDE SEQUENCE</scope>
</reference>
<dbReference type="AlphaFoldDB" id="A0A383F2Z6"/>